<feature type="transmembrane region" description="Helical" evidence="1">
    <location>
        <begin position="28"/>
        <end position="57"/>
    </location>
</feature>
<dbReference type="AlphaFoldDB" id="A0A5N6DT09"/>
<sequence length="63" mass="7476">MPLVLDTWFQEPEQLVPVLYQRFPRPHILLYFFSSTFLVLLSLFTFDASCIPCYHFIPPPSKQ</sequence>
<dbReference type="Proteomes" id="UP000326532">
    <property type="component" value="Unassembled WGS sequence"/>
</dbReference>
<organism evidence="2 3">
    <name type="scientific">Aspergillus parasiticus</name>
    <dbReference type="NCBI Taxonomy" id="5067"/>
    <lineage>
        <taxon>Eukaryota</taxon>
        <taxon>Fungi</taxon>
        <taxon>Dikarya</taxon>
        <taxon>Ascomycota</taxon>
        <taxon>Pezizomycotina</taxon>
        <taxon>Eurotiomycetes</taxon>
        <taxon>Eurotiomycetidae</taxon>
        <taxon>Eurotiales</taxon>
        <taxon>Aspergillaceae</taxon>
        <taxon>Aspergillus</taxon>
        <taxon>Aspergillus subgen. Circumdati</taxon>
    </lineage>
</organism>
<name>A0A5N6DT09_ASPPA</name>
<protein>
    <submittedName>
        <fullName evidence="2">Uncharacterized protein</fullName>
    </submittedName>
</protein>
<accession>A0A5N6DT09</accession>
<evidence type="ECO:0000313" key="3">
    <source>
        <dbReference type="Proteomes" id="UP000326532"/>
    </source>
</evidence>
<dbReference type="VEuPathDB" id="FungiDB:BDV34DRAFT_54777"/>
<keyword evidence="1" id="KW-0812">Transmembrane</keyword>
<evidence type="ECO:0000256" key="1">
    <source>
        <dbReference type="SAM" id="Phobius"/>
    </source>
</evidence>
<proteinExistence type="predicted"/>
<gene>
    <name evidence="2" type="ORF">BDV34DRAFT_54777</name>
</gene>
<keyword evidence="1" id="KW-0472">Membrane</keyword>
<evidence type="ECO:0000313" key="2">
    <source>
        <dbReference type="EMBL" id="KAB8208316.1"/>
    </source>
</evidence>
<reference evidence="2 3" key="1">
    <citation type="submission" date="2019-04" db="EMBL/GenBank/DDBJ databases">
        <title>Fungal friends and foes A comparative genomics study of 23 Aspergillus species from section Flavi.</title>
        <authorList>
            <consortium name="DOE Joint Genome Institute"/>
            <person name="Kjaerbolling I."/>
            <person name="Vesth T.C."/>
            <person name="Frisvad J.C."/>
            <person name="Nybo J.L."/>
            <person name="Theobald S."/>
            <person name="Kildgaard S."/>
            <person name="Petersen T.I."/>
            <person name="Kuo A."/>
            <person name="Sato A."/>
            <person name="Lyhne E.K."/>
            <person name="Kogle M.E."/>
            <person name="Wiebenga A."/>
            <person name="Kun R.S."/>
            <person name="Lubbers R.J."/>
            <person name="Makela M.R."/>
            <person name="Barry K."/>
            <person name="Chovatia M."/>
            <person name="Clum A."/>
            <person name="Daum C."/>
            <person name="Haridas S."/>
            <person name="He G."/>
            <person name="LaButti K."/>
            <person name="Lipzen A."/>
            <person name="Mondo S."/>
            <person name="Pangilinan J."/>
            <person name="Riley R."/>
            <person name="Salamov A."/>
            <person name="Simmons B.A."/>
            <person name="Magnuson J.K."/>
            <person name="Henrissat B."/>
            <person name="Mortensen U.H."/>
            <person name="Larsen T.O."/>
            <person name="De vries R.P."/>
            <person name="Grigoriev I.V."/>
            <person name="Machida M."/>
            <person name="Baker S.E."/>
            <person name="Andersen M.R."/>
        </authorList>
    </citation>
    <scope>NUCLEOTIDE SEQUENCE [LARGE SCALE GENOMIC DNA]</scope>
    <source>
        <strain evidence="2 3">CBS 117618</strain>
    </source>
</reference>
<keyword evidence="1" id="KW-1133">Transmembrane helix</keyword>
<dbReference type="EMBL" id="ML734952">
    <property type="protein sequence ID" value="KAB8208316.1"/>
    <property type="molecule type" value="Genomic_DNA"/>
</dbReference>
<keyword evidence="3" id="KW-1185">Reference proteome</keyword>